<dbReference type="OrthoDB" id="11359at2157"/>
<protein>
    <submittedName>
        <fullName evidence="2">Pyridoxamine 5'-phosphate oxidase-related, FMN-binding protein</fullName>
    </submittedName>
</protein>
<evidence type="ECO:0000313" key="3">
    <source>
        <dbReference type="Proteomes" id="UP000000674"/>
    </source>
</evidence>
<dbReference type="InterPro" id="IPR012349">
    <property type="entry name" value="Split_barrel_FMN-bd"/>
</dbReference>
<dbReference type="GeneID" id="4463113"/>
<dbReference type="InterPro" id="IPR011576">
    <property type="entry name" value="Pyridox_Oxase_N"/>
</dbReference>
<dbReference type="KEGG" id="mtp:Mthe_1045"/>
<proteinExistence type="predicted"/>
<keyword evidence="3" id="KW-1185">Reference proteome</keyword>
<reference evidence="2 3" key="1">
    <citation type="submission" date="2006-10" db="EMBL/GenBank/DDBJ databases">
        <title>Complete sequence of Methanosaeta thermophila PT.</title>
        <authorList>
            <consortium name="US DOE Joint Genome Institute"/>
            <person name="Copeland A."/>
            <person name="Lucas S."/>
            <person name="Lapidus A."/>
            <person name="Barry K."/>
            <person name="Detter J.C."/>
            <person name="Glavina del Rio T."/>
            <person name="Hammon N."/>
            <person name="Israni S."/>
            <person name="Pitluck S."/>
            <person name="Chain P."/>
            <person name="Malfatti S."/>
            <person name="Shin M."/>
            <person name="Vergez L."/>
            <person name="Schmutz J."/>
            <person name="Larimer F."/>
            <person name="Land M."/>
            <person name="Hauser L."/>
            <person name="Kyrpides N."/>
            <person name="Kim E."/>
            <person name="Smith K.S."/>
            <person name="Ingram-Smith C."/>
            <person name="Richardson P."/>
        </authorList>
    </citation>
    <scope>NUCLEOTIDE SEQUENCE [LARGE SCALE GENOMIC DNA]</scope>
    <source>
        <strain evidence="3">DSM 6194 / JCM 14653 / NBRC 101360 / PT</strain>
    </source>
</reference>
<dbReference type="STRING" id="349307.Mthe_1045"/>
<accession>A0B805</accession>
<sequence length="134" mass="14877">MAKMPEDVKQTLEKQKPVPIATASKNGVPNVVFIGLLKILDDERLLIADNFFNKTAANLHENPKMSIVCYNSETKKSFQIKGSVEVHKSGPIYEDMVKWVHGVNPKLPAKAAVVFKVEEIYNAMWGPGAGERIV</sequence>
<dbReference type="SUPFAM" id="SSF50475">
    <property type="entry name" value="FMN-binding split barrel"/>
    <property type="match status" value="1"/>
</dbReference>
<dbReference type="HOGENOM" id="CLU_118461_1_0_2"/>
<dbReference type="Gene3D" id="2.30.110.10">
    <property type="entry name" value="Electron Transport, Fmn-binding Protein, Chain A"/>
    <property type="match status" value="1"/>
</dbReference>
<dbReference type="Proteomes" id="UP000000674">
    <property type="component" value="Chromosome"/>
</dbReference>
<dbReference type="Pfam" id="PF01243">
    <property type="entry name" value="PNPOx_N"/>
    <property type="match status" value="1"/>
</dbReference>
<evidence type="ECO:0000259" key="1">
    <source>
        <dbReference type="Pfam" id="PF01243"/>
    </source>
</evidence>
<dbReference type="RefSeq" id="WP_011696222.1">
    <property type="nucleotide sequence ID" value="NC_008553.1"/>
</dbReference>
<dbReference type="PANTHER" id="PTHR40660">
    <property type="entry name" value="5'-PHOSPHATE OXIDASE PUTATIVE DOMAIN-CONTAINING PROTEIN-RELATED"/>
    <property type="match status" value="1"/>
</dbReference>
<dbReference type="PANTHER" id="PTHR40660:SF1">
    <property type="entry name" value="5'-PHOSPHATE OXIDASE PUTATIVE DOMAIN-CONTAINING PROTEIN-RELATED"/>
    <property type="match status" value="1"/>
</dbReference>
<name>A0B805_METTP</name>
<feature type="domain" description="Pyridoxamine 5'-phosphate oxidase N-terminal" evidence="1">
    <location>
        <begin position="4"/>
        <end position="121"/>
    </location>
</feature>
<organism evidence="2 3">
    <name type="scientific">Methanothrix thermoacetophila (strain DSM 6194 / JCM 14653 / NBRC 101360 / PT)</name>
    <name type="common">Methanosaeta thermophila</name>
    <dbReference type="NCBI Taxonomy" id="349307"/>
    <lineage>
        <taxon>Archaea</taxon>
        <taxon>Methanobacteriati</taxon>
        <taxon>Methanobacteriota</taxon>
        <taxon>Stenosarchaea group</taxon>
        <taxon>Methanomicrobia</taxon>
        <taxon>Methanotrichales</taxon>
        <taxon>Methanotrichaceae</taxon>
        <taxon>Methanothrix</taxon>
    </lineage>
</organism>
<dbReference type="EMBL" id="CP000477">
    <property type="protein sequence ID" value="ABK14829.1"/>
    <property type="molecule type" value="Genomic_DNA"/>
</dbReference>
<evidence type="ECO:0000313" key="2">
    <source>
        <dbReference type="EMBL" id="ABK14829.1"/>
    </source>
</evidence>
<dbReference type="AlphaFoldDB" id="A0B805"/>
<gene>
    <name evidence="2" type="ordered locus">Mthe_1045</name>
</gene>